<evidence type="ECO:0000256" key="1">
    <source>
        <dbReference type="ARBA" id="ARBA00004141"/>
    </source>
</evidence>
<dbReference type="Proteomes" id="UP000192569">
    <property type="component" value="Chromosome I"/>
</dbReference>
<dbReference type="PROSITE" id="PS51257">
    <property type="entry name" value="PROKAR_LIPOPROTEIN"/>
    <property type="match status" value="1"/>
</dbReference>
<comment type="subcellular location">
    <subcellularLocation>
        <location evidence="1">Membrane</location>
        <topology evidence="1">Multi-pass membrane protein</topology>
    </subcellularLocation>
</comment>
<keyword evidence="4 6" id="KW-1133">Transmembrane helix</keyword>
<dbReference type="STRING" id="698762.SAMN00808754_1261"/>
<gene>
    <name evidence="7" type="ORF">SAMN00808754_1261</name>
</gene>
<feature type="transmembrane region" description="Helical" evidence="6">
    <location>
        <begin position="73"/>
        <end position="95"/>
    </location>
</feature>
<dbReference type="AlphaFoldDB" id="A0A1W1VQH1"/>
<dbReference type="GO" id="GO:0016020">
    <property type="term" value="C:membrane"/>
    <property type="evidence" value="ECO:0007669"/>
    <property type="project" value="UniProtKB-SubCell"/>
</dbReference>
<dbReference type="PANTHER" id="PTHR21716:SF68">
    <property type="entry name" value="TRANSPORT PROTEIN YTVI-RELATED"/>
    <property type="match status" value="1"/>
</dbReference>
<evidence type="ECO:0000256" key="4">
    <source>
        <dbReference type="ARBA" id="ARBA00022989"/>
    </source>
</evidence>
<keyword evidence="3 6" id="KW-0812">Transmembrane</keyword>
<dbReference type="PANTHER" id="PTHR21716">
    <property type="entry name" value="TRANSMEMBRANE PROTEIN"/>
    <property type="match status" value="1"/>
</dbReference>
<reference evidence="7 8" key="1">
    <citation type="submission" date="2017-04" db="EMBL/GenBank/DDBJ databases">
        <authorList>
            <person name="Afonso C.L."/>
            <person name="Miller P.J."/>
            <person name="Scott M.A."/>
            <person name="Spackman E."/>
            <person name="Goraichik I."/>
            <person name="Dimitrov K.M."/>
            <person name="Suarez D.L."/>
            <person name="Swayne D.E."/>
        </authorList>
    </citation>
    <scope>NUCLEOTIDE SEQUENCE [LARGE SCALE GENOMIC DNA]</scope>
    <source>
        <strain evidence="7 8">ToBE</strain>
    </source>
</reference>
<sequence length="362" mass="39320">MPERLARAFQGLLVLLTACLVVFLLLYYIIPAIVKIINSLLPVILPFAVAALLAALIDPVVNFIQEHAKLNRTAAVLITIFFFLGLTSTGLFYLISNLIIELEGLVSTLPAQARGLGALLQEIFNRLQAFYFSGALPPDILSSLQNLLNTATVGLKGLLTSLIQWLIAFLSSLPELFIVVIITLVATFFFSRDKEAIMATLRQFLPLSWAKNIETVGSSVGRAIIGVLRAETLLISLQITQTIIGLLILRVDYALTLAFLIGLADILPIVGPGTIYIPWAIWEFIQGRYGLGIALLILYSFIIILRQLLQPKLVAVNLGLHPLTALIALYAGLKLLGIAGLIIGPLTVVVFKAYLAAGIGKR</sequence>
<organism evidence="7 8">
    <name type="scientific">Thermanaeromonas toyohensis ToBE</name>
    <dbReference type="NCBI Taxonomy" id="698762"/>
    <lineage>
        <taxon>Bacteria</taxon>
        <taxon>Bacillati</taxon>
        <taxon>Bacillota</taxon>
        <taxon>Clostridia</taxon>
        <taxon>Neomoorellales</taxon>
        <taxon>Neomoorellaceae</taxon>
        <taxon>Thermanaeromonas</taxon>
    </lineage>
</organism>
<dbReference type="RefSeq" id="WP_084664882.1">
    <property type="nucleotide sequence ID" value="NZ_LT838272.1"/>
</dbReference>
<dbReference type="OrthoDB" id="9774361at2"/>
<keyword evidence="5 6" id="KW-0472">Membrane</keyword>
<dbReference type="InterPro" id="IPR014227">
    <property type="entry name" value="YtvI-like"/>
</dbReference>
<dbReference type="EMBL" id="LT838272">
    <property type="protein sequence ID" value="SMB95513.1"/>
    <property type="molecule type" value="Genomic_DNA"/>
</dbReference>
<comment type="similarity">
    <text evidence="2">Belongs to the autoinducer-2 exporter (AI-2E) (TC 2.A.86) family.</text>
</comment>
<evidence type="ECO:0000256" key="2">
    <source>
        <dbReference type="ARBA" id="ARBA00009773"/>
    </source>
</evidence>
<protein>
    <submittedName>
        <fullName evidence="7">Sporulation integral membrane protein YtvI</fullName>
    </submittedName>
</protein>
<feature type="transmembrane region" description="Helical" evidence="6">
    <location>
        <begin position="257"/>
        <end position="277"/>
    </location>
</feature>
<evidence type="ECO:0000313" key="7">
    <source>
        <dbReference type="EMBL" id="SMB95513.1"/>
    </source>
</evidence>
<evidence type="ECO:0000256" key="3">
    <source>
        <dbReference type="ARBA" id="ARBA00022692"/>
    </source>
</evidence>
<dbReference type="NCBIfam" id="TIGR02872">
    <property type="entry name" value="spore_ytvI"/>
    <property type="match status" value="1"/>
</dbReference>
<feature type="transmembrane region" description="Helical" evidence="6">
    <location>
        <begin position="162"/>
        <end position="190"/>
    </location>
</feature>
<evidence type="ECO:0000256" key="6">
    <source>
        <dbReference type="SAM" id="Phobius"/>
    </source>
</evidence>
<proteinExistence type="inferred from homology"/>
<evidence type="ECO:0000256" key="5">
    <source>
        <dbReference type="ARBA" id="ARBA00023136"/>
    </source>
</evidence>
<feature type="transmembrane region" description="Helical" evidence="6">
    <location>
        <begin position="12"/>
        <end position="30"/>
    </location>
</feature>
<feature type="transmembrane region" description="Helical" evidence="6">
    <location>
        <begin position="329"/>
        <end position="355"/>
    </location>
</feature>
<dbReference type="Pfam" id="PF01594">
    <property type="entry name" value="AI-2E_transport"/>
    <property type="match status" value="1"/>
</dbReference>
<name>A0A1W1VQH1_9FIRM</name>
<keyword evidence="8" id="KW-1185">Reference proteome</keyword>
<feature type="transmembrane region" description="Helical" evidence="6">
    <location>
        <begin position="36"/>
        <end position="61"/>
    </location>
</feature>
<evidence type="ECO:0000313" key="8">
    <source>
        <dbReference type="Proteomes" id="UP000192569"/>
    </source>
</evidence>
<dbReference type="InterPro" id="IPR002549">
    <property type="entry name" value="AI-2E-like"/>
</dbReference>
<feature type="transmembrane region" description="Helical" evidence="6">
    <location>
        <begin position="289"/>
        <end position="309"/>
    </location>
</feature>
<accession>A0A1W1VQH1</accession>
<dbReference type="GO" id="GO:0055085">
    <property type="term" value="P:transmembrane transport"/>
    <property type="evidence" value="ECO:0007669"/>
    <property type="project" value="TreeGrafter"/>
</dbReference>